<protein>
    <submittedName>
        <fullName evidence="1">16S rRNA (Cytosine(1402)-N(4))-methyltransferase</fullName>
    </submittedName>
</protein>
<evidence type="ECO:0000313" key="1">
    <source>
        <dbReference type="EMBL" id="OEH84786.1"/>
    </source>
</evidence>
<dbReference type="GO" id="GO:0008168">
    <property type="term" value="F:methyltransferase activity"/>
    <property type="evidence" value="ECO:0007669"/>
    <property type="project" value="UniProtKB-KW"/>
</dbReference>
<keyword evidence="2" id="KW-1185">Reference proteome</keyword>
<keyword evidence="1" id="KW-0489">Methyltransferase</keyword>
<evidence type="ECO:0000313" key="2">
    <source>
        <dbReference type="Proteomes" id="UP000095255"/>
    </source>
</evidence>
<dbReference type="PANTHER" id="PTHR35276:SF1">
    <property type="entry name" value="TRNA (MNM(5)S(2)U34)-METHYLTRANSFERASE, CHLOROPLASTIC"/>
    <property type="match status" value="1"/>
</dbReference>
<dbReference type="STRING" id="1390249.BHU72_08100"/>
<dbReference type="InterPro" id="IPR029063">
    <property type="entry name" value="SAM-dependent_MTases_sf"/>
</dbReference>
<accession>A0A1E5L3W7</accession>
<dbReference type="RefSeq" id="WP_069702885.1">
    <property type="nucleotide sequence ID" value="NZ_MJAT01000036.1"/>
</dbReference>
<sequence>MRKLLPVIQFSHQLVATKLQSGGHAVDATAGNGNDSLFMLNHMKKNAHLYIFDIQEQALNNTKEKIIHKFGTQEIINANRKIHFLCTGHENLKRHVHSKVKVIMFNLGYLPGSDVSIITKPNTTLEAIESGLELLETSGLISVVLYPGHDGGDKEANLVSEYVTKLNSYDYGVILYKQMNKEKSPFFIGIEKKR</sequence>
<keyword evidence="1" id="KW-0808">Transferase</keyword>
<dbReference type="GO" id="GO:0032259">
    <property type="term" value="P:methylation"/>
    <property type="evidence" value="ECO:0007669"/>
    <property type="project" value="UniProtKB-KW"/>
</dbReference>
<dbReference type="PANTHER" id="PTHR35276">
    <property type="entry name" value="S-ADENOSYL-L-METHIONINE-DEPENDENT METHYLTRANSFERASES SUPERFAMILY PROTEIN"/>
    <property type="match status" value="1"/>
</dbReference>
<gene>
    <name evidence="1" type="ORF">BHU72_08100</name>
</gene>
<dbReference type="AlphaFoldDB" id="A0A1E5L3W7"/>
<name>A0A1E5L3W7_9FIRM</name>
<dbReference type="Gene3D" id="3.40.50.150">
    <property type="entry name" value="Vaccinia Virus protein VP39"/>
    <property type="match status" value="1"/>
</dbReference>
<dbReference type="InterPro" id="IPR010719">
    <property type="entry name" value="MnmM_MeTrfase"/>
</dbReference>
<dbReference type="Proteomes" id="UP000095255">
    <property type="component" value="Unassembled WGS sequence"/>
</dbReference>
<organism evidence="1 2">
    <name type="scientific">Desulfuribacillus stibiiarsenatis</name>
    <dbReference type="NCBI Taxonomy" id="1390249"/>
    <lineage>
        <taxon>Bacteria</taxon>
        <taxon>Bacillati</taxon>
        <taxon>Bacillota</taxon>
        <taxon>Desulfuribacillia</taxon>
        <taxon>Desulfuribacillales</taxon>
        <taxon>Desulfuribacillaceae</taxon>
        <taxon>Desulfuribacillus</taxon>
    </lineage>
</organism>
<proteinExistence type="predicted"/>
<comment type="caution">
    <text evidence="1">The sequence shown here is derived from an EMBL/GenBank/DDBJ whole genome shotgun (WGS) entry which is preliminary data.</text>
</comment>
<dbReference type="SUPFAM" id="SSF53335">
    <property type="entry name" value="S-adenosyl-L-methionine-dependent methyltransferases"/>
    <property type="match status" value="1"/>
</dbReference>
<dbReference type="EMBL" id="MJAT01000036">
    <property type="protein sequence ID" value="OEH84786.1"/>
    <property type="molecule type" value="Genomic_DNA"/>
</dbReference>
<dbReference type="Pfam" id="PF06962">
    <property type="entry name" value="rRNA_methylase"/>
    <property type="match status" value="1"/>
</dbReference>
<reference evidence="1 2" key="1">
    <citation type="submission" date="2016-09" db="EMBL/GenBank/DDBJ databases">
        <title>Desulfuribacillus arsenicus sp. nov., an obligately anaerobic, dissimilatory arsenic- and antimonate-reducing bacterium isolated from anoxic sediments.</title>
        <authorList>
            <person name="Abin C.A."/>
            <person name="Hollibaugh J.T."/>
        </authorList>
    </citation>
    <scope>NUCLEOTIDE SEQUENCE [LARGE SCALE GENOMIC DNA]</scope>
    <source>
        <strain evidence="1 2">MLFW-2</strain>
    </source>
</reference>